<organism evidence="3 4">
    <name type="scientific">Szabonella alba</name>
    <dbReference type="NCBI Taxonomy" id="2804194"/>
    <lineage>
        <taxon>Bacteria</taxon>
        <taxon>Pseudomonadati</taxon>
        <taxon>Pseudomonadota</taxon>
        <taxon>Alphaproteobacteria</taxon>
        <taxon>Rhodobacterales</taxon>
        <taxon>Paracoccaceae</taxon>
        <taxon>Szabonella</taxon>
    </lineage>
</organism>
<evidence type="ECO:0000313" key="4">
    <source>
        <dbReference type="Proteomes" id="UP000648908"/>
    </source>
</evidence>
<dbReference type="EMBL" id="JAESVN010000010">
    <property type="protein sequence ID" value="MBL4918944.1"/>
    <property type="molecule type" value="Genomic_DNA"/>
</dbReference>
<feature type="transmembrane region" description="Helical" evidence="1">
    <location>
        <begin position="318"/>
        <end position="340"/>
    </location>
</feature>
<proteinExistence type="predicted"/>
<dbReference type="Proteomes" id="UP000648908">
    <property type="component" value="Unassembled WGS sequence"/>
</dbReference>
<gene>
    <name evidence="3" type="ORF">JL811_17095</name>
</gene>
<evidence type="ECO:0000256" key="2">
    <source>
        <dbReference type="SAM" id="SignalP"/>
    </source>
</evidence>
<sequence>MLRWLHRLVTAALILATAAGSLATLRQSPFAAPLVARSEAEAKRALDRAMARTVHPDWIGPRMDDALLREDLDQANLMAELAGDHAIALLPRQSEALAALRERQGGWLQTARDCGSCALNILACPTLSQLAVCALPVEMTPVGDANALRRNGLAALAGKPTDRLEVGLALVGLVATGAAIPSGGTTVPVKAGATMLRIAQRLGTLSAGFSRSLRDAVADLPINWAALRRGAFDQVTDRARLARLGAVAGDLGRIADRTSPSEALLLLRHVENADDAARLARLTGVAGTDSRKVLEVLGKSRAFRALVRLSDLALTTLALLYFFALQLALLLAGQFGRIALRALRPAQRP</sequence>
<dbReference type="RefSeq" id="WP_202689922.1">
    <property type="nucleotide sequence ID" value="NZ_JAESVN010000010.1"/>
</dbReference>
<accession>A0A8K0VFZ3</accession>
<keyword evidence="1" id="KW-0812">Transmembrane</keyword>
<keyword evidence="2" id="KW-0732">Signal</keyword>
<feature type="chain" id="PRO_5035479379" evidence="2">
    <location>
        <begin position="24"/>
        <end position="349"/>
    </location>
</feature>
<name>A0A8K0VFZ3_9RHOB</name>
<protein>
    <submittedName>
        <fullName evidence="3">Uncharacterized protein</fullName>
    </submittedName>
</protein>
<evidence type="ECO:0000256" key="1">
    <source>
        <dbReference type="SAM" id="Phobius"/>
    </source>
</evidence>
<keyword evidence="1" id="KW-1133">Transmembrane helix</keyword>
<comment type="caution">
    <text evidence="3">The sequence shown here is derived from an EMBL/GenBank/DDBJ whole genome shotgun (WGS) entry which is preliminary data.</text>
</comment>
<keyword evidence="4" id="KW-1185">Reference proteome</keyword>
<keyword evidence="1" id="KW-0472">Membrane</keyword>
<evidence type="ECO:0000313" key="3">
    <source>
        <dbReference type="EMBL" id="MBL4918944.1"/>
    </source>
</evidence>
<dbReference type="AlphaFoldDB" id="A0A8K0VFZ3"/>
<feature type="signal peptide" evidence="2">
    <location>
        <begin position="1"/>
        <end position="23"/>
    </location>
</feature>
<reference evidence="3" key="1">
    <citation type="submission" date="2021-01" db="EMBL/GenBank/DDBJ databases">
        <title>Tabrizicola alba sp. nov. a motile alkaliphilic bacterium isolated from a soda lake.</title>
        <authorList>
            <person name="Szuroczki S."/>
            <person name="Abbaszade G."/>
            <person name="Schumann P."/>
            <person name="Toth E."/>
        </authorList>
    </citation>
    <scope>NUCLEOTIDE SEQUENCE</scope>
    <source>
        <strain evidence="3">DMG-N-6</strain>
    </source>
</reference>